<dbReference type="PANTHER" id="PTHR33055">
    <property type="entry name" value="TRANSPOSASE FOR INSERTION SEQUENCE ELEMENT IS1111A"/>
    <property type="match status" value="1"/>
</dbReference>
<evidence type="ECO:0000313" key="2">
    <source>
        <dbReference type="EMBL" id="MBB3327041.1"/>
    </source>
</evidence>
<evidence type="ECO:0000259" key="1">
    <source>
        <dbReference type="PROSITE" id="PS50943"/>
    </source>
</evidence>
<dbReference type="SUPFAM" id="SSF47413">
    <property type="entry name" value="lambda repressor-like DNA-binding domains"/>
    <property type="match status" value="1"/>
</dbReference>
<keyword evidence="3" id="KW-1185">Reference proteome</keyword>
<dbReference type="InterPro" id="IPR047650">
    <property type="entry name" value="Transpos_IS110"/>
</dbReference>
<dbReference type="InterPro" id="IPR010982">
    <property type="entry name" value="Lambda_DNA-bd_dom_sf"/>
</dbReference>
<dbReference type="InterPro" id="IPR002525">
    <property type="entry name" value="Transp_IS110-like_N"/>
</dbReference>
<comment type="caution">
    <text evidence="2">The sequence shown here is derived from an EMBL/GenBank/DDBJ whole genome shotgun (WGS) entry which is preliminary data.</text>
</comment>
<dbReference type="GO" id="GO:0006313">
    <property type="term" value="P:DNA transposition"/>
    <property type="evidence" value="ECO:0007669"/>
    <property type="project" value="InterPro"/>
</dbReference>
<organism evidence="2 3">
    <name type="scientific">Microlunatus antarcticus</name>
    <dbReference type="NCBI Taxonomy" id="53388"/>
    <lineage>
        <taxon>Bacteria</taxon>
        <taxon>Bacillati</taxon>
        <taxon>Actinomycetota</taxon>
        <taxon>Actinomycetes</taxon>
        <taxon>Propionibacteriales</taxon>
        <taxon>Propionibacteriaceae</taxon>
        <taxon>Microlunatus</taxon>
    </lineage>
</organism>
<name>A0A7W5JVX7_9ACTN</name>
<dbReference type="InterPro" id="IPR003346">
    <property type="entry name" value="Transposase_20"/>
</dbReference>
<gene>
    <name evidence="2" type="ORF">FHX39_001985</name>
</gene>
<dbReference type="InterPro" id="IPR001387">
    <property type="entry name" value="Cro/C1-type_HTH"/>
</dbReference>
<dbReference type="AlphaFoldDB" id="A0A7W5JVX7"/>
<accession>A0A7W5JVX7</accession>
<reference evidence="2 3" key="1">
    <citation type="submission" date="2020-08" db="EMBL/GenBank/DDBJ databases">
        <title>Sequencing the genomes of 1000 actinobacteria strains.</title>
        <authorList>
            <person name="Klenk H.-P."/>
        </authorList>
    </citation>
    <scope>NUCLEOTIDE SEQUENCE [LARGE SCALE GENOMIC DNA]</scope>
    <source>
        <strain evidence="2 3">DSM 11053</strain>
    </source>
</reference>
<protein>
    <submittedName>
        <fullName evidence="2">Transposase</fullName>
    </submittedName>
</protein>
<dbReference type="EMBL" id="JACHZG010000001">
    <property type="protein sequence ID" value="MBB3327041.1"/>
    <property type="molecule type" value="Genomic_DNA"/>
</dbReference>
<dbReference type="Pfam" id="PF01548">
    <property type="entry name" value="DEDD_Tnp_IS110"/>
    <property type="match status" value="1"/>
</dbReference>
<sequence>MGDAEFRTDPDGYQAAIAFLTSSGTIERVGVEGAAGYGAGITRALAVAGLDVVEVERPTRSDRRRAGKTDQMDAYHAARSVLAGRTSPIKGTEVDALRALNLARRSAVKARTAAGNQLKAVLVMAPDDVRSRYRGLNTDRLVDALRRVRPDLVSDPTSTAVLTALKSLARRHRDLTEEIAALTAHLDTLVTAARPALREAYGVGPDVAAQLLITAGNNPERLSSEASFAALCGVAPVPASSGKTHRHRLSRGGDRQANAALHRIVLNRGQHHAPTKAYVARQTERGRTPREIRRMLKRAVAREVYRLLVRDCPVAVFNDLRPARQAKNITLRDAARQLGTWPSVLSNLERGLRRDHDLTTHYRDWLQAA</sequence>
<dbReference type="Pfam" id="PF02371">
    <property type="entry name" value="Transposase_20"/>
    <property type="match status" value="1"/>
</dbReference>
<dbReference type="PROSITE" id="PS50943">
    <property type="entry name" value="HTH_CROC1"/>
    <property type="match status" value="1"/>
</dbReference>
<dbReference type="Proteomes" id="UP000565572">
    <property type="component" value="Unassembled WGS sequence"/>
</dbReference>
<proteinExistence type="predicted"/>
<dbReference type="GO" id="GO:0003677">
    <property type="term" value="F:DNA binding"/>
    <property type="evidence" value="ECO:0007669"/>
    <property type="project" value="InterPro"/>
</dbReference>
<evidence type="ECO:0000313" key="3">
    <source>
        <dbReference type="Proteomes" id="UP000565572"/>
    </source>
</evidence>
<feature type="domain" description="HTH cro/C1-type" evidence="1">
    <location>
        <begin position="320"/>
        <end position="354"/>
    </location>
</feature>
<dbReference type="GO" id="GO:0004803">
    <property type="term" value="F:transposase activity"/>
    <property type="evidence" value="ECO:0007669"/>
    <property type="project" value="InterPro"/>
</dbReference>
<dbReference type="PANTHER" id="PTHR33055:SF16">
    <property type="entry name" value="TRANSPOSASE FOR INSERTION SEQUENCE ELEMENT IS1547"/>
    <property type="match status" value="1"/>
</dbReference>
<dbReference type="NCBIfam" id="NF033542">
    <property type="entry name" value="transpos_IS110"/>
    <property type="match status" value="1"/>
</dbReference>